<dbReference type="PANTHER" id="PTHR46648">
    <property type="entry name" value="HIT FAMILY PROTEIN 1"/>
    <property type="match status" value="1"/>
</dbReference>
<dbReference type="InterPro" id="IPR001310">
    <property type="entry name" value="Histidine_triad_HIT"/>
</dbReference>
<dbReference type="SUPFAM" id="SSF54197">
    <property type="entry name" value="HIT-like"/>
    <property type="match status" value="1"/>
</dbReference>
<dbReference type="InterPro" id="IPR039384">
    <property type="entry name" value="HINT"/>
</dbReference>
<protein>
    <submittedName>
        <fullName evidence="5">HIT family protein</fullName>
    </submittedName>
</protein>
<evidence type="ECO:0000313" key="5">
    <source>
        <dbReference type="EMBL" id="PIS43488.1"/>
    </source>
</evidence>
<sequence length="138" mass="15694">MEDTVFMKIIRREIPAEIIYEDEETLAFLDVKPLNPGHTLVVPKKLVRNIFDVDDKMLAAVMRTAQKISIALRETLSSDGVNIGINNESAAGQIVFHFHVHVIPRYVNDGYEHWHGKEYLPGESEKVASKLRAKLLKN</sequence>
<dbReference type="GO" id="GO:0009117">
    <property type="term" value="P:nucleotide metabolic process"/>
    <property type="evidence" value="ECO:0007669"/>
    <property type="project" value="TreeGrafter"/>
</dbReference>
<dbReference type="Pfam" id="PF01230">
    <property type="entry name" value="HIT"/>
    <property type="match status" value="1"/>
</dbReference>
<evidence type="ECO:0000256" key="1">
    <source>
        <dbReference type="PIRSR" id="PIRSR601310-1"/>
    </source>
</evidence>
<dbReference type="PANTHER" id="PTHR46648:SF1">
    <property type="entry name" value="ADENOSINE 5'-MONOPHOSPHORAMIDASE HNT1"/>
    <property type="match status" value="1"/>
</dbReference>
<feature type="domain" description="HIT" evidence="4">
    <location>
        <begin position="5"/>
        <end position="112"/>
    </location>
</feature>
<evidence type="ECO:0000256" key="3">
    <source>
        <dbReference type="PROSITE-ProRule" id="PRU00464"/>
    </source>
</evidence>
<feature type="short sequence motif" description="Histidine triad motif" evidence="2 3">
    <location>
        <begin position="97"/>
        <end position="101"/>
    </location>
</feature>
<dbReference type="EMBL" id="PEXT01000021">
    <property type="protein sequence ID" value="PIS43488.1"/>
    <property type="molecule type" value="Genomic_DNA"/>
</dbReference>
<dbReference type="PROSITE" id="PS51084">
    <property type="entry name" value="HIT_2"/>
    <property type="match status" value="1"/>
</dbReference>
<dbReference type="InterPro" id="IPR011146">
    <property type="entry name" value="HIT-like"/>
</dbReference>
<name>A0A2H0YYB0_9BACT</name>
<dbReference type="AlphaFoldDB" id="A0A2H0YYB0"/>
<evidence type="ECO:0000259" key="4">
    <source>
        <dbReference type="PROSITE" id="PS51084"/>
    </source>
</evidence>
<evidence type="ECO:0000313" key="6">
    <source>
        <dbReference type="Proteomes" id="UP000228687"/>
    </source>
</evidence>
<comment type="caution">
    <text evidence="5">The sequence shown here is derived from an EMBL/GenBank/DDBJ whole genome shotgun (WGS) entry which is preliminary data.</text>
</comment>
<dbReference type="InterPro" id="IPR019808">
    <property type="entry name" value="Histidine_triad_CS"/>
</dbReference>
<organism evidence="5 6">
    <name type="scientific">Candidatus Kaiserbacteria bacterium CG08_land_8_20_14_0_20_50_21</name>
    <dbReference type="NCBI Taxonomy" id="1974604"/>
    <lineage>
        <taxon>Bacteria</taxon>
        <taxon>Candidatus Kaiseribacteriota</taxon>
    </lineage>
</organism>
<dbReference type="InterPro" id="IPR036265">
    <property type="entry name" value="HIT-like_sf"/>
</dbReference>
<dbReference type="PROSITE" id="PS00892">
    <property type="entry name" value="HIT_1"/>
    <property type="match status" value="1"/>
</dbReference>
<gene>
    <name evidence="5" type="ORF">COT23_01025</name>
</gene>
<reference evidence="6" key="1">
    <citation type="submission" date="2017-09" db="EMBL/GenBank/DDBJ databases">
        <title>Depth-based differentiation of microbial function through sediment-hosted aquifers and enrichment of novel symbionts in the deep terrestrial subsurface.</title>
        <authorList>
            <person name="Probst A.J."/>
            <person name="Ladd B."/>
            <person name="Jarett J.K."/>
            <person name="Geller-Mcgrath D.E."/>
            <person name="Sieber C.M.K."/>
            <person name="Emerson J.B."/>
            <person name="Anantharaman K."/>
            <person name="Thomas B.C."/>
            <person name="Malmstrom R."/>
            <person name="Stieglmeier M."/>
            <person name="Klingl A."/>
            <person name="Woyke T."/>
            <person name="Ryan C.M."/>
            <person name="Banfield J.F."/>
        </authorList>
    </citation>
    <scope>NUCLEOTIDE SEQUENCE [LARGE SCALE GENOMIC DNA]</scope>
</reference>
<proteinExistence type="predicted"/>
<dbReference type="CDD" id="cd01277">
    <property type="entry name" value="HINT_subgroup"/>
    <property type="match status" value="1"/>
</dbReference>
<evidence type="ECO:0000256" key="2">
    <source>
        <dbReference type="PIRSR" id="PIRSR601310-3"/>
    </source>
</evidence>
<dbReference type="Proteomes" id="UP000228687">
    <property type="component" value="Unassembled WGS sequence"/>
</dbReference>
<dbReference type="GO" id="GO:0003824">
    <property type="term" value="F:catalytic activity"/>
    <property type="evidence" value="ECO:0007669"/>
    <property type="project" value="InterPro"/>
</dbReference>
<dbReference type="Gene3D" id="3.30.428.10">
    <property type="entry name" value="HIT-like"/>
    <property type="match status" value="1"/>
</dbReference>
<accession>A0A2H0YYB0</accession>
<feature type="active site" description="Tele-AMP-histidine intermediate" evidence="1">
    <location>
        <position position="99"/>
    </location>
</feature>
<dbReference type="PRINTS" id="PR00332">
    <property type="entry name" value="HISTRIAD"/>
</dbReference>